<evidence type="ECO:0000256" key="1">
    <source>
        <dbReference type="SAM" id="MobiDB-lite"/>
    </source>
</evidence>
<dbReference type="PANTHER" id="PTHR26312">
    <property type="entry name" value="TETRATRICOPEPTIDE REPEAT PROTEIN 5"/>
    <property type="match status" value="1"/>
</dbReference>
<keyword evidence="3" id="KW-1185">Reference proteome</keyword>
<dbReference type="GO" id="GO:0006396">
    <property type="term" value="P:RNA processing"/>
    <property type="evidence" value="ECO:0007669"/>
    <property type="project" value="InterPro"/>
</dbReference>
<reference evidence="2" key="1">
    <citation type="submission" date="2023-05" db="EMBL/GenBank/DDBJ databases">
        <title>Nepenthes gracilis genome sequencing.</title>
        <authorList>
            <person name="Fukushima K."/>
        </authorList>
    </citation>
    <scope>NUCLEOTIDE SEQUENCE</scope>
    <source>
        <strain evidence="2">SING2019-196</strain>
    </source>
</reference>
<dbReference type="PANTHER" id="PTHR26312:SF225">
    <property type="entry name" value="TPR REPEAT PROTEIN"/>
    <property type="match status" value="1"/>
</dbReference>
<dbReference type="SMART" id="SM00386">
    <property type="entry name" value="HAT"/>
    <property type="match status" value="2"/>
</dbReference>
<feature type="region of interest" description="Disordered" evidence="1">
    <location>
        <begin position="1"/>
        <end position="23"/>
    </location>
</feature>
<protein>
    <submittedName>
        <fullName evidence="2">Uncharacterized protein</fullName>
    </submittedName>
</protein>
<feature type="compositionally biased region" description="Acidic residues" evidence="1">
    <location>
        <begin position="184"/>
        <end position="198"/>
    </location>
</feature>
<dbReference type="InterPro" id="IPR003107">
    <property type="entry name" value="HAT"/>
</dbReference>
<gene>
    <name evidence="2" type="ORF">Nepgr_022279</name>
</gene>
<accession>A0AAD3T004</accession>
<comment type="caution">
    <text evidence="2">The sequence shown here is derived from an EMBL/GenBank/DDBJ whole genome shotgun (WGS) entry which is preliminary data.</text>
</comment>
<dbReference type="Gene3D" id="1.25.40.10">
    <property type="entry name" value="Tetratricopeptide repeat domain"/>
    <property type="match status" value="1"/>
</dbReference>
<dbReference type="AlphaFoldDB" id="A0AAD3T004"/>
<organism evidence="2 3">
    <name type="scientific">Nepenthes gracilis</name>
    <name type="common">Slender pitcher plant</name>
    <dbReference type="NCBI Taxonomy" id="150966"/>
    <lineage>
        <taxon>Eukaryota</taxon>
        <taxon>Viridiplantae</taxon>
        <taxon>Streptophyta</taxon>
        <taxon>Embryophyta</taxon>
        <taxon>Tracheophyta</taxon>
        <taxon>Spermatophyta</taxon>
        <taxon>Magnoliopsida</taxon>
        <taxon>eudicotyledons</taxon>
        <taxon>Gunneridae</taxon>
        <taxon>Pentapetalae</taxon>
        <taxon>Caryophyllales</taxon>
        <taxon>Nepenthaceae</taxon>
        <taxon>Nepenthes</taxon>
    </lineage>
</organism>
<dbReference type="EMBL" id="BSYO01000022">
    <property type="protein sequence ID" value="GMH20438.1"/>
    <property type="molecule type" value="Genomic_DNA"/>
</dbReference>
<proteinExistence type="predicted"/>
<name>A0AAD3T004_NEPGR</name>
<feature type="region of interest" description="Disordered" evidence="1">
    <location>
        <begin position="174"/>
        <end position="199"/>
    </location>
</feature>
<sequence length="406" mass="44101">MGFFPSTLISSSTQFSSENSSSSSSSSLALFILSSLNQGNGKLRISIAGIKVHTRDSFGSKGKMMLRSSSTPMFGSLQASCSESPTNNFTDFNTAKHARSPFHGNFNKLPSHRSSGPLYLTSSCSSHSSPISPAMSETTNGRNGFRRAQSEGNLEGLATKPSCSMLQTIPSFSSCASRSKHDDQEEDIHEEEEEEDYEDGRFVAMESEKISNKAYGKGVGNLGVKEITTENAISKMHIAIGLDVGGCGFGGESGGGGGGCKGTGPGGDDGDGCGMEEHYKRAVEENPGNPLFMRNYAQFLYESKKDLQRAEEYYSRAMLADPQDGEILSQYAKFVWEINGDQKRAISYFELAVRAAPENSHVHAAYASFLWEAIEDEEEDEGKMIISLGQSLRFSQRVTWPQLMLS</sequence>
<dbReference type="Pfam" id="PF14559">
    <property type="entry name" value="TPR_19"/>
    <property type="match status" value="1"/>
</dbReference>
<dbReference type="SUPFAM" id="SSF48452">
    <property type="entry name" value="TPR-like"/>
    <property type="match status" value="1"/>
</dbReference>
<evidence type="ECO:0000313" key="2">
    <source>
        <dbReference type="EMBL" id="GMH20438.1"/>
    </source>
</evidence>
<dbReference type="InterPro" id="IPR011990">
    <property type="entry name" value="TPR-like_helical_dom_sf"/>
</dbReference>
<evidence type="ECO:0000313" key="3">
    <source>
        <dbReference type="Proteomes" id="UP001279734"/>
    </source>
</evidence>
<dbReference type="Proteomes" id="UP001279734">
    <property type="component" value="Unassembled WGS sequence"/>
</dbReference>